<evidence type="ECO:0000313" key="1">
    <source>
        <dbReference type="EMBL" id="MBP2376131.1"/>
    </source>
</evidence>
<keyword evidence="2" id="KW-1185">Reference proteome</keyword>
<gene>
    <name evidence="1" type="ORF">JOF46_004043</name>
</gene>
<accession>A0ABS4WIU6</accession>
<organism evidence="1 2">
    <name type="scientific">Paeniglutamicibacter psychrophenolicus</name>
    <dbReference type="NCBI Taxonomy" id="257454"/>
    <lineage>
        <taxon>Bacteria</taxon>
        <taxon>Bacillati</taxon>
        <taxon>Actinomycetota</taxon>
        <taxon>Actinomycetes</taxon>
        <taxon>Micrococcales</taxon>
        <taxon>Micrococcaceae</taxon>
        <taxon>Paeniglutamicibacter</taxon>
    </lineage>
</organism>
<protein>
    <submittedName>
        <fullName evidence="1">DNA-binding GntR family transcriptional regulator</fullName>
    </submittedName>
</protein>
<comment type="caution">
    <text evidence="1">The sequence shown here is derived from an EMBL/GenBank/DDBJ whole genome shotgun (WGS) entry which is preliminary data.</text>
</comment>
<name>A0ABS4WIU6_9MICC</name>
<proteinExistence type="predicted"/>
<dbReference type="Proteomes" id="UP000766570">
    <property type="component" value="Unassembled WGS sequence"/>
</dbReference>
<dbReference type="GO" id="GO:0003677">
    <property type="term" value="F:DNA binding"/>
    <property type="evidence" value="ECO:0007669"/>
    <property type="project" value="UniProtKB-KW"/>
</dbReference>
<dbReference type="RefSeq" id="WP_209910696.1">
    <property type="nucleotide sequence ID" value="NZ_BAAAMI010000003.1"/>
</dbReference>
<sequence length="81" mass="8840">MDIGSLLALAHADPEFDARMIQLCGDILDAISARDPAMARKLVGDYVREGVVWLIADQARAAIPAAKPEKTKPERPVRRTS</sequence>
<evidence type="ECO:0000313" key="2">
    <source>
        <dbReference type="Proteomes" id="UP000766570"/>
    </source>
</evidence>
<dbReference type="EMBL" id="JAGIOE010000001">
    <property type="protein sequence ID" value="MBP2376131.1"/>
    <property type="molecule type" value="Genomic_DNA"/>
</dbReference>
<keyword evidence="1" id="KW-0238">DNA-binding</keyword>
<reference evidence="1 2" key="1">
    <citation type="submission" date="2021-03" db="EMBL/GenBank/DDBJ databases">
        <title>Sequencing the genomes of 1000 actinobacteria strains.</title>
        <authorList>
            <person name="Klenk H.-P."/>
        </authorList>
    </citation>
    <scope>NUCLEOTIDE SEQUENCE [LARGE SCALE GENOMIC DNA]</scope>
    <source>
        <strain evidence="1 2">DSM 15454</strain>
    </source>
</reference>